<feature type="domain" description="ABC transporter" evidence="5">
    <location>
        <begin position="6"/>
        <end position="234"/>
    </location>
</feature>
<dbReference type="PATRIC" id="fig|1538.10.peg.1870"/>
<dbReference type="EC" id="3.6.3.-" evidence="6"/>
<name>A0A168NTC7_9CLOT</name>
<dbReference type="Gene3D" id="3.40.50.300">
    <property type="entry name" value="P-loop containing nucleotide triphosphate hydrolases"/>
    <property type="match status" value="1"/>
</dbReference>
<comment type="caution">
    <text evidence="6">The sequence shown here is derived from an EMBL/GenBank/DDBJ whole genome shotgun (WGS) entry which is preliminary data.</text>
</comment>
<dbReference type="Proteomes" id="UP000077407">
    <property type="component" value="Unassembled WGS sequence"/>
</dbReference>
<dbReference type="SUPFAM" id="SSF52540">
    <property type="entry name" value="P-loop containing nucleoside triphosphate hydrolases"/>
    <property type="match status" value="1"/>
</dbReference>
<evidence type="ECO:0000256" key="1">
    <source>
        <dbReference type="ARBA" id="ARBA00005417"/>
    </source>
</evidence>
<organism evidence="6 7">
    <name type="scientific">Clostridium ljungdahlii</name>
    <dbReference type="NCBI Taxonomy" id="1538"/>
    <lineage>
        <taxon>Bacteria</taxon>
        <taxon>Bacillati</taxon>
        <taxon>Bacillota</taxon>
        <taxon>Clostridia</taxon>
        <taxon>Eubacteriales</taxon>
        <taxon>Clostridiaceae</taxon>
        <taxon>Clostridium</taxon>
    </lineage>
</organism>
<keyword evidence="2" id="KW-0813">Transport</keyword>
<evidence type="ECO:0000256" key="2">
    <source>
        <dbReference type="ARBA" id="ARBA00022448"/>
    </source>
</evidence>
<evidence type="ECO:0000313" key="7">
    <source>
        <dbReference type="Proteomes" id="UP000077407"/>
    </source>
</evidence>
<dbReference type="PROSITE" id="PS50893">
    <property type="entry name" value="ABC_TRANSPORTER_2"/>
    <property type="match status" value="1"/>
</dbReference>
<gene>
    <name evidence="6" type="primary">yxlF_6</name>
    <name evidence="6" type="ORF">WY13_02268</name>
</gene>
<dbReference type="InterPro" id="IPR027417">
    <property type="entry name" value="P-loop_NTPase"/>
</dbReference>
<dbReference type="PROSITE" id="PS00211">
    <property type="entry name" value="ABC_TRANSPORTER_1"/>
    <property type="match status" value="1"/>
</dbReference>
<dbReference type="InterPro" id="IPR003593">
    <property type="entry name" value="AAA+_ATPase"/>
</dbReference>
<dbReference type="EMBL" id="LITT01000023">
    <property type="protein sequence ID" value="OAA86874.1"/>
    <property type="molecule type" value="Genomic_DNA"/>
</dbReference>
<keyword evidence="6" id="KW-0378">Hydrolase</keyword>
<dbReference type="InterPro" id="IPR003439">
    <property type="entry name" value="ABC_transporter-like_ATP-bd"/>
</dbReference>
<protein>
    <submittedName>
        <fullName evidence="6">Putative ABC transporter ATP-binding protein YxlF</fullName>
        <ecNumber evidence="6">3.6.3.-</ecNumber>
    </submittedName>
</protein>
<reference evidence="6 7" key="1">
    <citation type="journal article" date="2015" name="Biotechnol. Bioeng.">
        <title>Genome sequence and phenotypic characterization of Caulobacter segnis.</title>
        <authorList>
            <person name="Patel S."/>
            <person name="Fletcher B."/>
            <person name="Scott D.C."/>
            <person name="Ely B."/>
        </authorList>
    </citation>
    <scope>NUCLEOTIDE SEQUENCE [LARGE SCALE GENOMIC DNA]</scope>
    <source>
        <strain evidence="6 7">ERI-2</strain>
    </source>
</reference>
<evidence type="ECO:0000256" key="3">
    <source>
        <dbReference type="ARBA" id="ARBA00022741"/>
    </source>
</evidence>
<keyword evidence="3" id="KW-0547">Nucleotide-binding</keyword>
<dbReference type="AlphaFoldDB" id="A0A168NTC7"/>
<dbReference type="PANTHER" id="PTHR43335">
    <property type="entry name" value="ABC TRANSPORTER, ATP-BINDING PROTEIN"/>
    <property type="match status" value="1"/>
</dbReference>
<dbReference type="GO" id="GO:0016887">
    <property type="term" value="F:ATP hydrolysis activity"/>
    <property type="evidence" value="ECO:0007669"/>
    <property type="project" value="InterPro"/>
</dbReference>
<dbReference type="Pfam" id="PF00005">
    <property type="entry name" value="ABC_tran"/>
    <property type="match status" value="1"/>
</dbReference>
<comment type="similarity">
    <text evidence="1">Belongs to the ABC transporter superfamily.</text>
</comment>
<dbReference type="SMART" id="SM00382">
    <property type="entry name" value="AAA"/>
    <property type="match status" value="1"/>
</dbReference>
<evidence type="ECO:0000313" key="6">
    <source>
        <dbReference type="EMBL" id="OAA86874.1"/>
    </source>
</evidence>
<dbReference type="OrthoDB" id="9809205at2"/>
<evidence type="ECO:0000259" key="5">
    <source>
        <dbReference type="PROSITE" id="PS50893"/>
    </source>
</evidence>
<keyword evidence="4 6" id="KW-0067">ATP-binding</keyword>
<dbReference type="GO" id="GO:0005524">
    <property type="term" value="F:ATP binding"/>
    <property type="evidence" value="ECO:0007669"/>
    <property type="project" value="UniProtKB-KW"/>
</dbReference>
<dbReference type="InterPro" id="IPR017871">
    <property type="entry name" value="ABC_transporter-like_CS"/>
</dbReference>
<evidence type="ECO:0000256" key="4">
    <source>
        <dbReference type="ARBA" id="ARBA00022840"/>
    </source>
</evidence>
<sequence>MNNLVLHTKNLTKKYKNHKALDNVNIKISKGDIYGLVGRNGAGKTTLMRIITGLSLQDNGEIELFSKTSKDELNKERMRTGCIIETPSFFPYLSGKKNLEYYRIQKGIPEKDCVDKMLNTVGLSDAGNKKFKHYSLGMKQRLGLALALIASPDFLILDEPINGLDPVGIVMFRDILKKLNREKNTTILISSHILGELSQLATTYGFIDNGKLIEQISANDLEEKCREYLSVKVDDAAHASLILEKNLNCTSYQVLPENEIKIFKYLDKPEMVSEAFIKNGIKVYSISKTSANLENYFMDLIGGGINA</sequence>
<proteinExistence type="inferred from homology"/>
<dbReference type="PANTHER" id="PTHR43335:SF8">
    <property type="entry name" value="ABC TRANSPORTER, ATP-BINDING PROTEIN"/>
    <property type="match status" value="1"/>
</dbReference>
<accession>A0A168NTC7</accession>
<dbReference type="RefSeq" id="WP_063555696.1">
    <property type="nucleotide sequence ID" value="NZ_LITT01000023.1"/>
</dbReference>